<dbReference type="Proteomes" id="UP001182277">
    <property type="component" value="Unassembled WGS sequence"/>
</dbReference>
<dbReference type="SUPFAM" id="SSF64518">
    <property type="entry name" value="Phase 1 flagellin"/>
    <property type="match status" value="1"/>
</dbReference>
<evidence type="ECO:0000256" key="1">
    <source>
        <dbReference type="ARBA" id="ARBA00009677"/>
    </source>
</evidence>
<evidence type="ECO:0000313" key="5">
    <source>
        <dbReference type="Proteomes" id="UP001182277"/>
    </source>
</evidence>
<evidence type="ECO:0000256" key="2">
    <source>
        <dbReference type="RuleBase" id="RU362065"/>
    </source>
</evidence>
<reference evidence="4" key="1">
    <citation type="submission" date="2023-02" db="EMBL/GenBank/DDBJ databases">
        <title>NDM-1 &amp; ACT-7 co producing ST 133 Enterobacter.</title>
        <authorList>
            <person name="Halder G."/>
            <person name="Chaudhuri B."/>
            <person name="Dutta S."/>
        </authorList>
    </citation>
    <scope>NUCLEOTIDE SEQUENCE</scope>
    <source>
        <strain evidence="4">PEER 323</strain>
    </source>
</reference>
<dbReference type="PANTHER" id="PTHR30033">
    <property type="entry name" value="FLAGELLAR HOOK-ASSOCIATED PROTEIN 1"/>
    <property type="match status" value="1"/>
</dbReference>
<proteinExistence type="inferred from homology"/>
<dbReference type="GO" id="GO:0005198">
    <property type="term" value="F:structural molecule activity"/>
    <property type="evidence" value="ECO:0007669"/>
    <property type="project" value="UniProtKB-UniRule"/>
</dbReference>
<organism evidence="4 5">
    <name type="scientific">Enterobacter hormaechei subsp. steigerwaltii</name>
    <dbReference type="NCBI Taxonomy" id="299766"/>
    <lineage>
        <taxon>Bacteria</taxon>
        <taxon>Pseudomonadati</taxon>
        <taxon>Pseudomonadota</taxon>
        <taxon>Gammaproteobacteria</taxon>
        <taxon>Enterobacterales</taxon>
        <taxon>Enterobacteriaceae</taxon>
        <taxon>Enterobacter</taxon>
        <taxon>Enterobacter cloacae complex</taxon>
    </lineage>
</organism>
<dbReference type="InterPro" id="IPR002371">
    <property type="entry name" value="FlgK"/>
</dbReference>
<comment type="subcellular location">
    <subcellularLocation>
        <location evidence="2">Bacterial flagellum</location>
    </subcellularLocation>
    <subcellularLocation>
        <location evidence="2">Secreted</location>
    </subcellularLocation>
</comment>
<dbReference type="GO" id="GO:0044780">
    <property type="term" value="P:bacterial-type flagellum assembly"/>
    <property type="evidence" value="ECO:0007669"/>
    <property type="project" value="InterPro"/>
</dbReference>
<dbReference type="Pfam" id="PF06429">
    <property type="entry name" value="Flg_bbr_C"/>
    <property type="match status" value="1"/>
</dbReference>
<feature type="domain" description="Flagellar basal-body/hook protein C-terminal" evidence="3">
    <location>
        <begin position="126"/>
        <end position="163"/>
    </location>
</feature>
<keyword evidence="2" id="KW-0964">Secreted</keyword>
<dbReference type="PANTHER" id="PTHR30033:SF1">
    <property type="entry name" value="FLAGELLAR HOOK-ASSOCIATED PROTEIN 1"/>
    <property type="match status" value="1"/>
</dbReference>
<comment type="caution">
    <text evidence="4">The sequence shown here is derived from an EMBL/GenBank/DDBJ whole genome shotgun (WGS) entry which is preliminary data.</text>
</comment>
<sequence length="165" mass="17173">MKQVPAGSATLEFDGIEIDLSGVTASAGDSFSFNPMAGAAEGIGRAINSAQDFAAADASGGGVGNNLNLEEMLKIQNEKLIGGSTLTEAYSSLVGTIGSNARAVKSGISSAEIDLQTKYDAKQALSGVDMNEETVNMQMFIQYYQANAQILQTATTMFDSLLSIK</sequence>
<dbReference type="AlphaFoldDB" id="A0AAE4E4L6"/>
<keyword evidence="2" id="KW-0975">Bacterial flagellum</keyword>
<name>A0AAE4E4L6_9ENTR</name>
<protein>
    <recommendedName>
        <fullName evidence="2">Flagellar hook-associated protein 1</fullName>
        <shortName evidence="2">HAP1</shortName>
    </recommendedName>
</protein>
<dbReference type="GO" id="GO:0005576">
    <property type="term" value="C:extracellular region"/>
    <property type="evidence" value="ECO:0007669"/>
    <property type="project" value="UniProtKB-SubCell"/>
</dbReference>
<accession>A0AAE4E4L6</accession>
<comment type="similarity">
    <text evidence="1 2">Belongs to the flagella basal body rod proteins family.</text>
</comment>
<keyword evidence="4" id="KW-0969">Cilium</keyword>
<evidence type="ECO:0000259" key="3">
    <source>
        <dbReference type="Pfam" id="PF06429"/>
    </source>
</evidence>
<dbReference type="InterPro" id="IPR010930">
    <property type="entry name" value="Flg_bb/hook_C_dom"/>
</dbReference>
<evidence type="ECO:0000313" key="4">
    <source>
        <dbReference type="EMBL" id="MDS0018677.1"/>
    </source>
</evidence>
<dbReference type="RefSeq" id="WP_258881837.1">
    <property type="nucleotide sequence ID" value="NZ_JARDRS010000003.1"/>
</dbReference>
<dbReference type="PRINTS" id="PR01005">
    <property type="entry name" value="FLGHOOKAP1"/>
</dbReference>
<dbReference type="GO" id="GO:0009424">
    <property type="term" value="C:bacterial-type flagellum hook"/>
    <property type="evidence" value="ECO:0007669"/>
    <property type="project" value="UniProtKB-UniRule"/>
</dbReference>
<keyword evidence="4" id="KW-0282">Flagellum</keyword>
<keyword evidence="4" id="KW-0966">Cell projection</keyword>
<dbReference type="EMBL" id="JARDRS010000003">
    <property type="protein sequence ID" value="MDS0018677.1"/>
    <property type="molecule type" value="Genomic_DNA"/>
</dbReference>
<gene>
    <name evidence="2" type="primary">flgK</name>
    <name evidence="4" type="ORF">PTZ61_08210</name>
</gene>